<dbReference type="InterPro" id="IPR014718">
    <property type="entry name" value="GH-type_carb-bd"/>
</dbReference>
<name>K1Z5A8_9BACT</name>
<dbReference type="SUPFAM" id="SSF74650">
    <property type="entry name" value="Galactose mutarotase-like"/>
    <property type="match status" value="1"/>
</dbReference>
<dbReference type="GO" id="GO:0016853">
    <property type="term" value="F:isomerase activity"/>
    <property type="evidence" value="ECO:0007669"/>
    <property type="project" value="InterPro"/>
</dbReference>
<dbReference type="AlphaFoldDB" id="K1Z5A8"/>
<protein>
    <submittedName>
        <fullName evidence="1">Aldose 1-epimerase</fullName>
    </submittedName>
</protein>
<sequence length="307" mass="35212">MSTFHTTDKEISTPLNTPMENRNISDHLELIIKSGDTSVFISPEMGGMVTRFLTEKVGGDIKDILYFDEADFEWSGKKPKIGIPILMPFAWPDKPDNIVRQHGGLREVPWVWEDATESSVTLSLNIRNIKDEELLSELRNKFGEDLDFKYTIRISISDWVLGYEIAIKNNGGSNMPVTPGLHPYFRVDPERQSEMTSNLPSFDLSNSTWAPGSKALVFDRPKTNESVWFTIPGVWKIIIDCDPRFDTFLVWSKQNAQGEKEWYICVEPWIGRPHDINISDKRINIAPKEELQLSVSFRLEEETETNN</sequence>
<reference evidence="1" key="1">
    <citation type="journal article" date="2012" name="Science">
        <title>Fermentation, hydrogen, and sulfur metabolism in multiple uncultivated bacterial phyla.</title>
        <authorList>
            <person name="Wrighton K.C."/>
            <person name="Thomas B.C."/>
            <person name="Sharon I."/>
            <person name="Miller C.S."/>
            <person name="Castelle C.J."/>
            <person name="VerBerkmoes N.C."/>
            <person name="Wilkins M.J."/>
            <person name="Hettich R.L."/>
            <person name="Lipton M.S."/>
            <person name="Williams K.H."/>
            <person name="Long P.E."/>
            <person name="Banfield J.F."/>
        </authorList>
    </citation>
    <scope>NUCLEOTIDE SEQUENCE [LARGE SCALE GENOMIC DNA]</scope>
</reference>
<organism evidence="1">
    <name type="scientific">uncultured bacterium</name>
    <name type="common">gcode 4</name>
    <dbReference type="NCBI Taxonomy" id="1234023"/>
    <lineage>
        <taxon>Bacteria</taxon>
        <taxon>environmental samples</taxon>
    </lineage>
</organism>
<dbReference type="GO" id="GO:0030246">
    <property type="term" value="F:carbohydrate binding"/>
    <property type="evidence" value="ECO:0007669"/>
    <property type="project" value="InterPro"/>
</dbReference>
<dbReference type="Pfam" id="PF01263">
    <property type="entry name" value="Aldose_epim"/>
    <property type="match status" value="1"/>
</dbReference>
<dbReference type="EMBL" id="AMFJ01028791">
    <property type="protein sequence ID" value="EKD44642.1"/>
    <property type="molecule type" value="Genomic_DNA"/>
</dbReference>
<dbReference type="InterPro" id="IPR008183">
    <property type="entry name" value="Aldose_1/G6P_1-epimerase"/>
</dbReference>
<accession>K1Z5A8</accession>
<dbReference type="InterPro" id="IPR011013">
    <property type="entry name" value="Gal_mutarotase_sf_dom"/>
</dbReference>
<gene>
    <name evidence="1" type="ORF">ACD_71C00060G0001</name>
</gene>
<dbReference type="GO" id="GO:0005975">
    <property type="term" value="P:carbohydrate metabolic process"/>
    <property type="evidence" value="ECO:0007669"/>
    <property type="project" value="InterPro"/>
</dbReference>
<proteinExistence type="predicted"/>
<comment type="caution">
    <text evidence="1">The sequence shown here is derived from an EMBL/GenBank/DDBJ whole genome shotgun (WGS) entry which is preliminary data.</text>
</comment>
<evidence type="ECO:0000313" key="1">
    <source>
        <dbReference type="EMBL" id="EKD44642.1"/>
    </source>
</evidence>
<dbReference type="Gene3D" id="2.70.98.10">
    <property type="match status" value="1"/>
</dbReference>